<evidence type="ECO:0000313" key="16">
    <source>
        <dbReference type="EMBL" id="KAK7100634.1"/>
    </source>
</evidence>
<dbReference type="GO" id="GO:0043161">
    <property type="term" value="P:proteasome-mediated ubiquitin-dependent protein catabolic process"/>
    <property type="evidence" value="ECO:0007669"/>
    <property type="project" value="TreeGrafter"/>
</dbReference>
<dbReference type="InterPro" id="IPR015943">
    <property type="entry name" value="WD40/YVTN_repeat-like_dom_sf"/>
</dbReference>
<gene>
    <name evidence="16" type="ORF">V1264_023551</name>
</gene>
<evidence type="ECO:0000256" key="1">
    <source>
        <dbReference type="ARBA" id="ARBA00004109"/>
    </source>
</evidence>
<evidence type="ECO:0000256" key="5">
    <source>
        <dbReference type="ARBA" id="ARBA00022553"/>
    </source>
</evidence>
<keyword evidence="6 15" id="KW-0853">WD repeat</keyword>
<keyword evidence="7" id="KW-0677">Repeat</keyword>
<dbReference type="GO" id="GO:0000109">
    <property type="term" value="C:nucleotide-excision repair complex"/>
    <property type="evidence" value="ECO:0007669"/>
    <property type="project" value="TreeGrafter"/>
</dbReference>
<evidence type="ECO:0000256" key="4">
    <source>
        <dbReference type="ARBA" id="ARBA00022454"/>
    </source>
</evidence>
<accession>A0AAN9B8H3</accession>
<keyword evidence="11" id="KW-0539">Nucleus</keyword>
<evidence type="ECO:0000256" key="9">
    <source>
        <dbReference type="ARBA" id="ARBA00022786"/>
    </source>
</evidence>
<dbReference type="PANTHER" id="PTHR46202">
    <property type="entry name" value="DNA EXCISION REPAIR PROTEIN ERCC-8"/>
    <property type="match status" value="1"/>
</dbReference>
<dbReference type="InterPro" id="IPR036322">
    <property type="entry name" value="WD40_repeat_dom_sf"/>
</dbReference>
<dbReference type="Pfam" id="PF00400">
    <property type="entry name" value="WD40"/>
    <property type="match status" value="4"/>
</dbReference>
<proteinExistence type="predicted"/>
<protein>
    <recommendedName>
        <fullName evidence="14">DNA excision repair protein ERCC-8</fullName>
    </recommendedName>
</protein>
<feature type="repeat" description="WD" evidence="15">
    <location>
        <begin position="181"/>
        <end position="216"/>
    </location>
</feature>
<evidence type="ECO:0000256" key="14">
    <source>
        <dbReference type="ARBA" id="ARBA00071995"/>
    </source>
</evidence>
<evidence type="ECO:0000256" key="2">
    <source>
        <dbReference type="ARBA" id="ARBA00004286"/>
    </source>
</evidence>
<evidence type="ECO:0000256" key="15">
    <source>
        <dbReference type="PROSITE-ProRule" id="PRU00221"/>
    </source>
</evidence>
<dbReference type="AlphaFoldDB" id="A0AAN9B8H3"/>
<keyword evidence="8" id="KW-0227">DNA damage</keyword>
<dbReference type="PROSITE" id="PS00678">
    <property type="entry name" value="WD_REPEATS_1"/>
    <property type="match status" value="1"/>
</dbReference>
<evidence type="ECO:0000256" key="6">
    <source>
        <dbReference type="ARBA" id="ARBA00022574"/>
    </source>
</evidence>
<reference evidence="16 17" key="1">
    <citation type="submission" date="2024-02" db="EMBL/GenBank/DDBJ databases">
        <title>Chromosome-scale genome assembly of the rough periwinkle Littorina saxatilis.</title>
        <authorList>
            <person name="De Jode A."/>
            <person name="Faria R."/>
            <person name="Formenti G."/>
            <person name="Sims Y."/>
            <person name="Smith T.P."/>
            <person name="Tracey A."/>
            <person name="Wood J.M.D."/>
            <person name="Zagrodzka Z.B."/>
            <person name="Johannesson K."/>
            <person name="Butlin R.K."/>
            <person name="Leder E.H."/>
        </authorList>
    </citation>
    <scope>NUCLEOTIDE SEQUENCE [LARGE SCALE GENOMIC DNA]</scope>
    <source>
        <strain evidence="16">Snail1</strain>
        <tissue evidence="16">Muscle</tissue>
    </source>
</reference>
<keyword evidence="5" id="KW-0597">Phosphoprotein</keyword>
<dbReference type="InterPro" id="IPR019775">
    <property type="entry name" value="WD40_repeat_CS"/>
</dbReference>
<dbReference type="GO" id="GO:0031464">
    <property type="term" value="C:Cul4A-RING E3 ubiquitin ligase complex"/>
    <property type="evidence" value="ECO:0007669"/>
    <property type="project" value="TreeGrafter"/>
</dbReference>
<sequence>MLRLLSERESGILSPLILRRAETARRNFSLELSKYKDVEVSHKGGVNSLDIDVAENRYLLSGCSDSTIAIHDVLSKTGEVKETFSQVCSVSHNRGSQKHSVETVQWYPMDTGMFTTSGADFQLKVWDTNRLKLADKYTFSGLVYSHHMSLIARKHCLIAVGAGRSTVKLVDIKSGSASHQLKGHDAPVYSVRWSSKDEFLLATGGTDRKVILWDIRKAKGHLMALDQHNGEQATNTKDAKVAHDGTVNSIHFTPDGLHLVTYGTDNQIRLWNTTTGKNIMVNYGMVTNTVKKAVQSSIYSASSPQVLFVPSDSNIQVFDLFKGIHLATLSGHYNIVNCCVSHLDSQYLFSGGSDRNILVWVPSTETEDYEDHLRTDSKDCVVEGRGVKRTIATADAWSSDDET</sequence>
<evidence type="ECO:0000256" key="3">
    <source>
        <dbReference type="ARBA" id="ARBA00004906"/>
    </source>
</evidence>
<dbReference type="InterPro" id="IPR001680">
    <property type="entry name" value="WD40_rpt"/>
</dbReference>
<evidence type="ECO:0000256" key="13">
    <source>
        <dbReference type="ARBA" id="ARBA00062934"/>
    </source>
</evidence>
<dbReference type="Proteomes" id="UP001374579">
    <property type="component" value="Unassembled WGS sequence"/>
</dbReference>
<evidence type="ECO:0000313" key="17">
    <source>
        <dbReference type="Proteomes" id="UP001374579"/>
    </source>
</evidence>
<evidence type="ECO:0000256" key="12">
    <source>
        <dbReference type="ARBA" id="ARBA00054544"/>
    </source>
</evidence>
<evidence type="ECO:0000256" key="7">
    <source>
        <dbReference type="ARBA" id="ARBA00022737"/>
    </source>
</evidence>
<evidence type="ECO:0000256" key="11">
    <source>
        <dbReference type="ARBA" id="ARBA00023242"/>
    </source>
</evidence>
<dbReference type="PANTHER" id="PTHR46202:SF1">
    <property type="entry name" value="DNA EXCISION REPAIR PROTEIN ERCC-8"/>
    <property type="match status" value="1"/>
</dbReference>
<dbReference type="SMART" id="SM00320">
    <property type="entry name" value="WD40"/>
    <property type="match status" value="5"/>
</dbReference>
<comment type="pathway">
    <text evidence="3">Protein modification; protein ubiquitination.</text>
</comment>
<dbReference type="PROSITE" id="PS50082">
    <property type="entry name" value="WD_REPEATS_2"/>
    <property type="match status" value="3"/>
</dbReference>
<comment type="subcellular location">
    <subcellularLocation>
        <location evidence="2">Chromosome</location>
    </subcellularLocation>
    <subcellularLocation>
        <location evidence="1">Nucleus matrix</location>
    </subcellularLocation>
</comment>
<dbReference type="CDD" id="cd00200">
    <property type="entry name" value="WD40"/>
    <property type="match status" value="1"/>
</dbReference>
<name>A0AAN9B8H3_9CAEN</name>
<dbReference type="Gene3D" id="2.130.10.10">
    <property type="entry name" value="YVTN repeat-like/Quinoprotein amine dehydrogenase"/>
    <property type="match status" value="1"/>
</dbReference>
<comment type="function">
    <text evidence="12">Substrate-recognition component of the CSA complex, a DCX (DDB1-CUL4-X-box) E3 ubiquitin-protein ligase complex, involved in transcription-coupled nucleotide excision repair (TC-NER), a process during which RNA polymerase II-blocking lesions are rapidly removed from the transcribed strand of active genes. Following recruitment to lesion-stalled RNA polymerase II (Pol II), the CSA complex mediates ubiquitination of Pol II subunit POLR2A/RPB1 at 'Lys-1268', a critical TC-NER checkpoint, governing RNA Pol II stability and initiating DNA damage excision by TFIIH recruitment. The CSA complex also promotes the ubiquitination and subsequent proteasomal degradation of ERCC6/CSB in a UV-dependent manner; ERCC6 degradation is essential for the recovery of RNA synthesis after transcription-coupled repair. Also plays a role in DNA double-strand breaks (DSSBs) repair by non-homologous end joining (NHEJ).</text>
</comment>
<dbReference type="GO" id="GO:0006283">
    <property type="term" value="P:transcription-coupled nucleotide-excision repair"/>
    <property type="evidence" value="ECO:0007669"/>
    <property type="project" value="InterPro"/>
</dbReference>
<dbReference type="GO" id="GO:0009416">
    <property type="term" value="P:response to light stimulus"/>
    <property type="evidence" value="ECO:0007669"/>
    <property type="project" value="UniProtKB-ARBA"/>
</dbReference>
<comment type="caution">
    <text evidence="16">The sequence shown here is derived from an EMBL/GenBank/DDBJ whole genome shotgun (WGS) entry which is preliminary data.</text>
</comment>
<dbReference type="InterPro" id="IPR042238">
    <property type="entry name" value="Rad28/ERCC8/Ckn1/ATCSA-1"/>
</dbReference>
<keyword evidence="17" id="KW-1185">Reference proteome</keyword>
<evidence type="ECO:0000256" key="8">
    <source>
        <dbReference type="ARBA" id="ARBA00022763"/>
    </source>
</evidence>
<evidence type="ECO:0000256" key="10">
    <source>
        <dbReference type="ARBA" id="ARBA00023204"/>
    </source>
</evidence>
<dbReference type="SUPFAM" id="SSF50978">
    <property type="entry name" value="WD40 repeat-like"/>
    <property type="match status" value="1"/>
</dbReference>
<feature type="repeat" description="WD" evidence="15">
    <location>
        <begin position="329"/>
        <end position="360"/>
    </location>
</feature>
<organism evidence="16 17">
    <name type="scientific">Littorina saxatilis</name>
    <dbReference type="NCBI Taxonomy" id="31220"/>
    <lineage>
        <taxon>Eukaryota</taxon>
        <taxon>Metazoa</taxon>
        <taxon>Spiralia</taxon>
        <taxon>Lophotrochozoa</taxon>
        <taxon>Mollusca</taxon>
        <taxon>Gastropoda</taxon>
        <taxon>Caenogastropoda</taxon>
        <taxon>Littorinimorpha</taxon>
        <taxon>Littorinoidea</taxon>
        <taxon>Littorinidae</taxon>
        <taxon>Littorina</taxon>
    </lineage>
</organism>
<dbReference type="FunFam" id="2.130.10.10:FF:000130">
    <property type="entry name" value="DNA excision repair protein ERCC-8"/>
    <property type="match status" value="1"/>
</dbReference>
<keyword evidence="9" id="KW-0833">Ubl conjugation pathway</keyword>
<dbReference type="GO" id="GO:0016363">
    <property type="term" value="C:nuclear matrix"/>
    <property type="evidence" value="ECO:0007669"/>
    <property type="project" value="UniProtKB-SubCell"/>
</dbReference>
<keyword evidence="10" id="KW-0234">DNA repair</keyword>
<dbReference type="EMBL" id="JBAMIC010000011">
    <property type="protein sequence ID" value="KAK7100634.1"/>
    <property type="molecule type" value="Genomic_DNA"/>
</dbReference>
<dbReference type="GO" id="GO:0000209">
    <property type="term" value="P:protein polyubiquitination"/>
    <property type="evidence" value="ECO:0007669"/>
    <property type="project" value="TreeGrafter"/>
</dbReference>
<keyword evidence="4" id="KW-0158">Chromosome</keyword>
<feature type="repeat" description="WD" evidence="15">
    <location>
        <begin position="240"/>
        <end position="281"/>
    </location>
</feature>
<comment type="subunit">
    <text evidence="13">Part of the CSA complex (also named DCX(ERCC8) complex), a DCX E3 ubiquitin-protein ligase complex containing ERCC8, RBX1, DDB1 and CUL4A; the CSA complex interacts with RNA polymerase II; upon UV irradiation it interacts with the COP9 signalosome and preferentially with the hyperphosphorylated form of RNA polymerase II. Interacts with ERCC6/CSB (via CIM motif); promoting recruitment to lesion-stalled RNA polymerase II (Pol II). Interacts with KIAA1530/UVSSA. Interacts with a subunit of RNA polymerase II TFIIH.</text>
</comment>
<dbReference type="GO" id="GO:0005694">
    <property type="term" value="C:chromosome"/>
    <property type="evidence" value="ECO:0007669"/>
    <property type="project" value="UniProtKB-SubCell"/>
</dbReference>
<dbReference type="PROSITE" id="PS50294">
    <property type="entry name" value="WD_REPEATS_REGION"/>
    <property type="match status" value="3"/>
</dbReference>